<evidence type="ECO:0000256" key="2">
    <source>
        <dbReference type="ARBA" id="ARBA00023125"/>
    </source>
</evidence>
<dbReference type="InterPro" id="IPR036390">
    <property type="entry name" value="WH_DNA-bd_sf"/>
</dbReference>
<dbReference type="SUPFAM" id="SSF55781">
    <property type="entry name" value="GAF domain-like"/>
    <property type="match status" value="1"/>
</dbReference>
<proteinExistence type="predicted"/>
<dbReference type="PROSITE" id="PS51078">
    <property type="entry name" value="ICLR_ED"/>
    <property type="match status" value="1"/>
</dbReference>
<dbReference type="GO" id="GO:0003700">
    <property type="term" value="F:DNA-binding transcription factor activity"/>
    <property type="evidence" value="ECO:0007669"/>
    <property type="project" value="TreeGrafter"/>
</dbReference>
<dbReference type="GO" id="GO:0003677">
    <property type="term" value="F:DNA binding"/>
    <property type="evidence" value="ECO:0007669"/>
    <property type="project" value="UniProtKB-KW"/>
</dbReference>
<dbReference type="InterPro" id="IPR014757">
    <property type="entry name" value="Tscrpt_reg_IclR_C"/>
</dbReference>
<evidence type="ECO:0000259" key="4">
    <source>
        <dbReference type="PROSITE" id="PS51077"/>
    </source>
</evidence>
<dbReference type="PROSITE" id="PS51077">
    <property type="entry name" value="HTH_ICLR"/>
    <property type="match status" value="1"/>
</dbReference>
<sequence>MKREDFADGSVAVSGTQTIQRAAFILRLIAAHNRTGMRLADIYRAAGLERSTAHRILQGLVAEQLVTQHPASKRYYLGSSLYEMGLAAAPRFQLRDVCHPHIKALAEASGDTVFLTVRSGFNGVCVDREEGSFPIRAFVLEVGRPRPLNIGGGNVAILSTLPDDEILRICLSNETKVSEGYPNYSERVMWDKVKQVRTRGYLVNRVLEVPTVRTVAVPVHAPYEQSAAAAISISAVASRMQNARIESLAKLLLETVQRIEADVRAMQGG</sequence>
<dbReference type="InterPro" id="IPR050707">
    <property type="entry name" value="HTH_MetabolicPath_Reg"/>
</dbReference>
<dbReference type="InterPro" id="IPR029016">
    <property type="entry name" value="GAF-like_dom_sf"/>
</dbReference>
<evidence type="ECO:0000259" key="5">
    <source>
        <dbReference type="PROSITE" id="PS51078"/>
    </source>
</evidence>
<dbReference type="AlphaFoldDB" id="A0A5P2HFV3"/>
<evidence type="ECO:0000256" key="1">
    <source>
        <dbReference type="ARBA" id="ARBA00023015"/>
    </source>
</evidence>
<dbReference type="SMART" id="SM00346">
    <property type="entry name" value="HTH_ICLR"/>
    <property type="match status" value="1"/>
</dbReference>
<dbReference type="EMBL" id="CP044067">
    <property type="protein sequence ID" value="QET06125.1"/>
    <property type="molecule type" value="Genomic_DNA"/>
</dbReference>
<dbReference type="Gene3D" id="1.10.10.10">
    <property type="entry name" value="Winged helix-like DNA-binding domain superfamily/Winged helix DNA-binding domain"/>
    <property type="match status" value="1"/>
</dbReference>
<dbReference type="InterPro" id="IPR036388">
    <property type="entry name" value="WH-like_DNA-bd_sf"/>
</dbReference>
<dbReference type="Pfam" id="PF09339">
    <property type="entry name" value="HTH_IclR"/>
    <property type="match status" value="1"/>
</dbReference>
<keyword evidence="2" id="KW-0238">DNA-binding</keyword>
<accession>A0A5P2HFV3</accession>
<name>A0A5P2HFV3_9BURK</name>
<protein>
    <submittedName>
        <fullName evidence="6">IclR family transcriptional regulator</fullName>
    </submittedName>
</protein>
<dbReference type="SUPFAM" id="SSF46785">
    <property type="entry name" value="Winged helix' DNA-binding domain"/>
    <property type="match status" value="1"/>
</dbReference>
<dbReference type="Proteomes" id="UP000322822">
    <property type="component" value="Chromosome 2"/>
</dbReference>
<evidence type="ECO:0000313" key="7">
    <source>
        <dbReference type="Proteomes" id="UP000322822"/>
    </source>
</evidence>
<feature type="domain" description="HTH iclR-type" evidence="4">
    <location>
        <begin position="16"/>
        <end position="79"/>
    </location>
</feature>
<dbReference type="OrthoDB" id="9807558at2"/>
<evidence type="ECO:0000256" key="3">
    <source>
        <dbReference type="ARBA" id="ARBA00023163"/>
    </source>
</evidence>
<dbReference type="Pfam" id="PF01614">
    <property type="entry name" value="IclR_C"/>
    <property type="match status" value="1"/>
</dbReference>
<dbReference type="Gene3D" id="3.30.450.40">
    <property type="match status" value="1"/>
</dbReference>
<dbReference type="GO" id="GO:0045892">
    <property type="term" value="P:negative regulation of DNA-templated transcription"/>
    <property type="evidence" value="ECO:0007669"/>
    <property type="project" value="TreeGrafter"/>
</dbReference>
<dbReference type="PANTHER" id="PTHR30136">
    <property type="entry name" value="HELIX-TURN-HELIX TRANSCRIPTIONAL REGULATOR, ICLR FAMILY"/>
    <property type="match status" value="1"/>
</dbReference>
<dbReference type="RefSeq" id="WP_150376845.1">
    <property type="nucleotide sequence ID" value="NZ_CP044067.1"/>
</dbReference>
<keyword evidence="1" id="KW-0805">Transcription regulation</keyword>
<dbReference type="PANTHER" id="PTHR30136:SF39">
    <property type="entry name" value="TRANSCRIPTIONAL REGULATORY PROTEIN"/>
    <property type="match status" value="1"/>
</dbReference>
<dbReference type="InterPro" id="IPR005471">
    <property type="entry name" value="Tscrpt_reg_IclR_N"/>
</dbReference>
<keyword evidence="3" id="KW-0804">Transcription</keyword>
<evidence type="ECO:0000313" key="6">
    <source>
        <dbReference type="EMBL" id="QET06125.1"/>
    </source>
</evidence>
<gene>
    <name evidence="6" type="ORF">FOB72_29870</name>
</gene>
<organism evidence="6 7">
    <name type="scientific">Cupriavidus pauculus</name>
    <dbReference type="NCBI Taxonomy" id="82633"/>
    <lineage>
        <taxon>Bacteria</taxon>
        <taxon>Pseudomonadati</taxon>
        <taxon>Pseudomonadota</taxon>
        <taxon>Betaproteobacteria</taxon>
        <taxon>Burkholderiales</taxon>
        <taxon>Burkholderiaceae</taxon>
        <taxon>Cupriavidus</taxon>
    </lineage>
</organism>
<feature type="domain" description="IclR-ED" evidence="5">
    <location>
        <begin position="80"/>
        <end position="265"/>
    </location>
</feature>
<reference evidence="6 7" key="1">
    <citation type="submission" date="2019-09" db="EMBL/GenBank/DDBJ databases">
        <title>FDA dAtabase for Regulatory Grade micrObial Sequences (FDA-ARGOS): Supporting development and validation of Infectious Disease Dx tests.</title>
        <authorList>
            <person name="Sciortino C."/>
            <person name="Tallon L."/>
            <person name="Sadzewicz L."/>
            <person name="Vavikolanu K."/>
            <person name="Mehta A."/>
            <person name="Aluvathingal J."/>
            <person name="Nadendla S."/>
            <person name="Nandy P."/>
            <person name="Geyer C."/>
            <person name="Yan Y."/>
            <person name="Sichtig H."/>
        </authorList>
    </citation>
    <scope>NUCLEOTIDE SEQUENCE [LARGE SCALE GENOMIC DNA]</scope>
    <source>
        <strain evidence="6 7">FDAARGOS_664</strain>
    </source>
</reference>